<dbReference type="CDD" id="cd00078">
    <property type="entry name" value="HECTc"/>
    <property type="match status" value="1"/>
</dbReference>
<dbReference type="VEuPathDB" id="VectorBase:GPAI015702"/>
<feature type="compositionally biased region" description="Basic residues" evidence="8">
    <location>
        <begin position="378"/>
        <end position="389"/>
    </location>
</feature>
<dbReference type="FunFam" id="3.90.1750.10:FF:000036">
    <property type="entry name" value="E3 ubiquitin-protein ligase HECW2"/>
    <property type="match status" value="1"/>
</dbReference>
<feature type="region of interest" description="Disordered" evidence="8">
    <location>
        <begin position="213"/>
        <end position="303"/>
    </location>
</feature>
<comment type="catalytic activity">
    <reaction evidence="1">
        <text>S-ubiquitinyl-[E2 ubiquitin-conjugating enzyme]-L-cysteine + [acceptor protein]-L-lysine = [E2 ubiquitin-conjugating enzyme]-L-cysteine + N(6)-ubiquitinyl-[acceptor protein]-L-lysine.</text>
        <dbReference type="EC" id="2.3.2.26"/>
    </reaction>
</comment>
<accession>A0A1A9ZIJ2</accession>
<evidence type="ECO:0000313" key="12">
    <source>
        <dbReference type="Proteomes" id="UP000092445"/>
    </source>
</evidence>
<reference evidence="11" key="2">
    <citation type="submission" date="2020-05" db="UniProtKB">
        <authorList>
            <consortium name="EnsemblMetazoa"/>
        </authorList>
    </citation>
    <scope>IDENTIFICATION</scope>
    <source>
        <strain evidence="11">IAEA</strain>
    </source>
</reference>
<feature type="compositionally biased region" description="Polar residues" evidence="8">
    <location>
        <begin position="802"/>
        <end position="814"/>
    </location>
</feature>
<sequence length="1566" mass="174963">MQRIDATENEPVVEGATLPPPATSVENECGVSREQNNDIDSGCNVNKFVVNTTNVHANDVDEEDDDEESTFYEAAGEPELLSFEKALKITNDVTWSEVNKSESITTNDLHSQQLLGMNLRCAITAYDEGKSIQSRSMENNKTHCIEFEEECEGAVGITCPKEDSNLAFKEAGLPPPPLQISNEFEETFIVLRRKRDKNLKDFNRINQTCHASFEDEQGQKQRQQTLLTTKSCENPATSTTLSPTNSYNGSIGSDGGGSVGGGARRKSWTLSPQSGSSTPLSGAKKKEKRSSVKSPASSTPTAATVTDSFNLWVARECFETVPAETVYEVENTVSNLVGSTGLTIDEEADEEAAAVESLLGAAAALHASATASKELSHIHRRQKHLRQPQHRPLERSWPPRALGRDFRLQGEVFKFDILDTDESLDEFGSMQSTFGSISNSANNSPLLLLNSANSSNSSTTSPQYELYSTSSPPPMKFKPLIKKKIGPDSYINTISTKKVPATDSYEFPTFPVKDSSSSEQFPQAPIRQHRPLTRTLSNGKSVYEERQQSQPHSPSRLMLSPKRHRSPPSGCSTRSASPLDFQLSPEAQQVSSGPLATPVIHARPQQRLLKRVGGVGAGVATATVPSNLICPPTPTHHARRHARMQSAAPLNNNLEDSYIGSSSGISGHLVDYNYLSSRTPPPSSPALNNATFDRDRIRTADIVQLSAGTSTSHAAIELIDNNDDDDVSGEDLGVVHITSTRLPSIPEREAAGGLLRTSGIFGVEAESSATGGAAEPLPPAWEARMDSHGRVFYIDHTTRTTSWLRPGSNGSSALNDHGGREQHHRQQLDRRYQSIRRTITSENRSSTAGATGTSNDNHLHHTAYSHVSQLSHAFIQNNNQANNTAVINTNGAAAAAANMQTLNNLFPHPAVLMLCRPDFYSMLHTNEDALAIYNRNAALKHMVIRIRRDPYSFQRYQYNKDLVGLVNSFAQLNRDLPSCWETKLDQSGKQFFIDHKNRKTSFMDPRLPLECPRIIRHRQQHYDTLDGNCMSSSVGLPPLPPPRPTTSSRHTQNMQNDNTTPGFNGFQNCVANTSGGTSSYSEVPVAYNEKVIAFLRQPNIIEILRERQGQNNVSRSLREKINILRVEGVPALERFSHDLQLTMLLSLFEQEIMSYVPIEERSPQGSPVLNSRMPQRAPPPFRRDFEAKLRSFYRKLESKGYGQGPHKLKLQIRRTHLLEDAFRRIMSANKKDLQRGRLAVLWDSEEGLDYGGPSREFFFLLSRELFNPYYGLFEYSANDTYTVQVSPLSAFVDNCHDWFRFSGRVLGLALVHQYLLDAFFTRPFYKALLRLPVALSDLESLDNEFHQSLQWIRDNDINTGVDLGLTFCVTEELLGRVVERELKAGGKNITVNEKNKREYLDRMIKWRLERGVQEQTESLVRGFYEVVDSRLVAVFDARELELVIAGTAEIDINDWRLNTEYRSGYHDNHQVIIWFWQVIEKFTNEQRLRLLQFVTGTSSIPYEGFSALRGSTGPRRFCVEKWGKPNALPRAHTCFNRLDLPPYPTPELLYEKLLLAVEETNTFGIE</sequence>
<dbReference type="PROSITE" id="PS01159">
    <property type="entry name" value="WW_DOMAIN_1"/>
    <property type="match status" value="2"/>
</dbReference>
<keyword evidence="12" id="KW-1185">Reference proteome</keyword>
<dbReference type="GO" id="GO:0005737">
    <property type="term" value="C:cytoplasm"/>
    <property type="evidence" value="ECO:0007669"/>
    <property type="project" value="UniProtKB-ARBA"/>
</dbReference>
<keyword evidence="4" id="KW-0808">Transferase</keyword>
<organism evidence="11 12">
    <name type="scientific">Glossina pallidipes</name>
    <name type="common">Tsetse fly</name>
    <dbReference type="NCBI Taxonomy" id="7398"/>
    <lineage>
        <taxon>Eukaryota</taxon>
        <taxon>Metazoa</taxon>
        <taxon>Ecdysozoa</taxon>
        <taxon>Arthropoda</taxon>
        <taxon>Hexapoda</taxon>
        <taxon>Insecta</taxon>
        <taxon>Pterygota</taxon>
        <taxon>Neoptera</taxon>
        <taxon>Endopterygota</taxon>
        <taxon>Diptera</taxon>
        <taxon>Brachycera</taxon>
        <taxon>Muscomorpha</taxon>
        <taxon>Hippoboscoidea</taxon>
        <taxon>Glossinidae</taxon>
        <taxon>Glossina</taxon>
    </lineage>
</organism>
<comment type="pathway">
    <text evidence="2">Protein modification; protein ubiquitination.</text>
</comment>
<dbReference type="SMART" id="SM00456">
    <property type="entry name" value="WW"/>
    <property type="match status" value="2"/>
</dbReference>
<reference evidence="12" key="1">
    <citation type="submission" date="2014-03" db="EMBL/GenBank/DDBJ databases">
        <authorList>
            <person name="Aksoy S."/>
            <person name="Warren W."/>
            <person name="Wilson R.K."/>
        </authorList>
    </citation>
    <scope>NUCLEOTIDE SEQUENCE [LARGE SCALE GENOMIC DNA]</scope>
    <source>
        <strain evidence="12">IAEA</strain>
    </source>
</reference>
<feature type="compositionally biased region" description="Low complexity" evidence="8">
    <location>
        <begin position="292"/>
        <end position="303"/>
    </location>
</feature>
<proteinExistence type="predicted"/>
<feature type="active site" description="Glycyl thioester intermediate" evidence="7">
    <location>
        <position position="1534"/>
    </location>
</feature>
<protein>
    <recommendedName>
        <fullName evidence="3">HECT-type E3 ubiquitin transferase</fullName>
        <ecNumber evidence="3">2.3.2.26</ecNumber>
    </recommendedName>
</protein>
<feature type="compositionally biased region" description="Polar residues" evidence="8">
    <location>
        <begin position="268"/>
        <end position="280"/>
    </location>
</feature>
<feature type="compositionally biased region" description="Basic and acidic residues" evidence="8">
    <location>
        <begin position="817"/>
        <end position="832"/>
    </location>
</feature>
<keyword evidence="5" id="KW-0677">Repeat</keyword>
<evidence type="ECO:0000256" key="8">
    <source>
        <dbReference type="SAM" id="MobiDB-lite"/>
    </source>
</evidence>
<dbReference type="SMART" id="SM00119">
    <property type="entry name" value="HECTc"/>
    <property type="match status" value="1"/>
</dbReference>
<dbReference type="GO" id="GO:0048814">
    <property type="term" value="P:regulation of dendrite morphogenesis"/>
    <property type="evidence" value="ECO:0007669"/>
    <property type="project" value="TreeGrafter"/>
</dbReference>
<dbReference type="GO" id="GO:0016567">
    <property type="term" value="P:protein ubiquitination"/>
    <property type="evidence" value="ECO:0007669"/>
    <property type="project" value="UniProtKB-UniPathway"/>
</dbReference>
<feature type="region of interest" description="Disordered" evidence="8">
    <location>
        <begin position="802"/>
        <end position="859"/>
    </location>
</feature>
<evidence type="ECO:0000256" key="6">
    <source>
        <dbReference type="ARBA" id="ARBA00022786"/>
    </source>
</evidence>
<dbReference type="PROSITE" id="PS50020">
    <property type="entry name" value="WW_DOMAIN_2"/>
    <property type="match status" value="2"/>
</dbReference>
<dbReference type="FunFam" id="3.30.2160.10:FF:000001">
    <property type="entry name" value="E3 ubiquitin-protein ligase NEDD4-like"/>
    <property type="match status" value="1"/>
</dbReference>
<keyword evidence="6 7" id="KW-0833">Ubl conjugation pathway</keyword>
<feature type="compositionally biased region" description="Low complexity" evidence="8">
    <location>
        <begin position="453"/>
        <end position="462"/>
    </location>
</feature>
<evidence type="ECO:0000256" key="3">
    <source>
        <dbReference type="ARBA" id="ARBA00012485"/>
    </source>
</evidence>
<evidence type="ECO:0000259" key="9">
    <source>
        <dbReference type="PROSITE" id="PS50020"/>
    </source>
</evidence>
<dbReference type="PANTHER" id="PTHR11254">
    <property type="entry name" value="HECT DOMAIN UBIQUITIN-PROTEIN LIGASE"/>
    <property type="match status" value="1"/>
</dbReference>
<evidence type="ECO:0000259" key="10">
    <source>
        <dbReference type="PROSITE" id="PS50237"/>
    </source>
</evidence>
<dbReference type="Gene3D" id="3.90.1750.10">
    <property type="entry name" value="Hect, E3 ligase catalytic domains"/>
    <property type="match status" value="1"/>
</dbReference>
<evidence type="ECO:0000313" key="11">
    <source>
        <dbReference type="EnsemblMetazoa" id="GPAI015702-PA"/>
    </source>
</evidence>
<dbReference type="FunFam" id="3.30.2410.10:FF:000002">
    <property type="entry name" value="E3 ubiquitin-protein ligase HECW2"/>
    <property type="match status" value="1"/>
</dbReference>
<dbReference type="STRING" id="7398.A0A1A9ZIJ2"/>
<dbReference type="SUPFAM" id="SSF56204">
    <property type="entry name" value="Hect, E3 ligase catalytic domain"/>
    <property type="match status" value="1"/>
</dbReference>
<dbReference type="GO" id="GO:0061630">
    <property type="term" value="F:ubiquitin protein ligase activity"/>
    <property type="evidence" value="ECO:0007669"/>
    <property type="project" value="UniProtKB-EC"/>
</dbReference>
<dbReference type="Gene3D" id="3.30.2410.10">
    <property type="entry name" value="Hect, E3 ligase catalytic domain"/>
    <property type="match status" value="1"/>
</dbReference>
<dbReference type="Proteomes" id="UP000092445">
    <property type="component" value="Unassembled WGS sequence"/>
</dbReference>
<dbReference type="InterPro" id="IPR001202">
    <property type="entry name" value="WW_dom"/>
</dbReference>
<evidence type="ECO:0000256" key="5">
    <source>
        <dbReference type="ARBA" id="ARBA00022737"/>
    </source>
</evidence>
<dbReference type="InterPro" id="IPR000569">
    <property type="entry name" value="HECT_dom"/>
</dbReference>
<dbReference type="SUPFAM" id="SSF51045">
    <property type="entry name" value="WW domain"/>
    <property type="match status" value="2"/>
</dbReference>
<evidence type="ECO:0000256" key="2">
    <source>
        <dbReference type="ARBA" id="ARBA00004906"/>
    </source>
</evidence>
<dbReference type="Pfam" id="PF00632">
    <property type="entry name" value="HECT"/>
    <property type="match status" value="1"/>
</dbReference>
<evidence type="ECO:0000256" key="7">
    <source>
        <dbReference type="PROSITE-ProRule" id="PRU00104"/>
    </source>
</evidence>
<dbReference type="EC" id="2.3.2.26" evidence="3"/>
<dbReference type="Gene3D" id="2.20.70.10">
    <property type="match status" value="2"/>
</dbReference>
<dbReference type="CDD" id="cd00201">
    <property type="entry name" value="WW"/>
    <property type="match status" value="1"/>
</dbReference>
<name>A0A1A9ZIJ2_GLOPL</name>
<dbReference type="Pfam" id="PF00397">
    <property type="entry name" value="WW"/>
    <property type="match status" value="1"/>
</dbReference>
<feature type="region of interest" description="Disordered" evidence="8">
    <location>
        <begin position="373"/>
        <end position="398"/>
    </location>
</feature>
<dbReference type="GO" id="GO:0006511">
    <property type="term" value="P:ubiquitin-dependent protein catabolic process"/>
    <property type="evidence" value="ECO:0007669"/>
    <property type="project" value="TreeGrafter"/>
</dbReference>
<feature type="domain" description="WW" evidence="9">
    <location>
        <begin position="974"/>
        <end position="1007"/>
    </location>
</feature>
<dbReference type="PANTHER" id="PTHR11254:SF320">
    <property type="entry name" value="HECT-TYPE E3 UBIQUITIN TRANSFERASE"/>
    <property type="match status" value="1"/>
</dbReference>
<dbReference type="InterPro" id="IPR036020">
    <property type="entry name" value="WW_dom_sf"/>
</dbReference>
<feature type="domain" description="WW" evidence="9">
    <location>
        <begin position="775"/>
        <end position="808"/>
    </location>
</feature>
<feature type="compositionally biased region" description="Polar residues" evidence="8">
    <location>
        <begin position="835"/>
        <end position="856"/>
    </location>
</feature>
<dbReference type="UniPathway" id="UPA00143"/>
<dbReference type="InterPro" id="IPR050409">
    <property type="entry name" value="E3_ubiq-protein_ligase"/>
</dbReference>
<dbReference type="FunFam" id="3.90.1750.10:FF:000079">
    <property type="entry name" value="E3 ubiquitin-protein ligase"/>
    <property type="match status" value="1"/>
</dbReference>
<feature type="region of interest" description="Disordered" evidence="8">
    <location>
        <begin position="453"/>
        <end position="472"/>
    </location>
</feature>
<feature type="region of interest" description="Disordered" evidence="8">
    <location>
        <begin position="510"/>
        <end position="578"/>
    </location>
</feature>
<evidence type="ECO:0000256" key="4">
    <source>
        <dbReference type="ARBA" id="ARBA00022679"/>
    </source>
</evidence>
<evidence type="ECO:0000256" key="1">
    <source>
        <dbReference type="ARBA" id="ARBA00000885"/>
    </source>
</evidence>
<dbReference type="PROSITE" id="PS50237">
    <property type="entry name" value="HECT"/>
    <property type="match status" value="1"/>
</dbReference>
<dbReference type="InterPro" id="IPR035983">
    <property type="entry name" value="Hect_E3_ubiquitin_ligase"/>
</dbReference>
<dbReference type="GO" id="GO:0009966">
    <property type="term" value="P:regulation of signal transduction"/>
    <property type="evidence" value="ECO:0007669"/>
    <property type="project" value="UniProtKB-ARBA"/>
</dbReference>
<feature type="domain" description="HECT" evidence="10">
    <location>
        <begin position="1229"/>
        <end position="1566"/>
    </location>
</feature>
<dbReference type="EnsemblMetazoa" id="GPAI015702-RA">
    <property type="protein sequence ID" value="GPAI015702-PA"/>
    <property type="gene ID" value="GPAI015702"/>
</dbReference>
<feature type="region of interest" description="Disordered" evidence="8">
    <location>
        <begin position="1"/>
        <end position="24"/>
    </location>
</feature>
<dbReference type="Pfam" id="PF18436">
    <property type="entry name" value="HECW1_helix"/>
    <property type="match status" value="1"/>
</dbReference>
<dbReference type="Gene3D" id="3.30.2160.10">
    <property type="entry name" value="Hect, E3 ligase catalytic domain"/>
    <property type="match status" value="1"/>
</dbReference>
<feature type="compositionally biased region" description="Low complexity" evidence="8">
    <location>
        <begin position="220"/>
        <end position="230"/>
    </location>
</feature>
<feature type="compositionally biased region" description="Gly residues" evidence="8">
    <location>
        <begin position="252"/>
        <end position="262"/>
    </location>
</feature>
<dbReference type="InterPro" id="IPR040524">
    <property type="entry name" value="HECW1_helix"/>
</dbReference>
<feature type="compositionally biased region" description="Polar residues" evidence="8">
    <location>
        <begin position="231"/>
        <end position="248"/>
    </location>
</feature>